<comment type="catalytic activity">
    <reaction evidence="20">
        <text>L-lysyl-glycine(out) = L-lysyl-glycine(in)</text>
        <dbReference type="Rhea" id="RHEA:79407"/>
        <dbReference type="ChEBI" id="CHEBI:191202"/>
    </reaction>
</comment>
<dbReference type="PROSITE" id="PS50850">
    <property type="entry name" value="MFS"/>
    <property type="match status" value="1"/>
</dbReference>
<keyword evidence="7" id="KW-0458">Lysosome</keyword>
<evidence type="ECO:0000256" key="18">
    <source>
        <dbReference type="ARBA" id="ARBA00044912"/>
    </source>
</evidence>
<dbReference type="EMBL" id="BAABFT010000003">
    <property type="protein sequence ID" value="GAA4318175.1"/>
    <property type="molecule type" value="Genomic_DNA"/>
</dbReference>
<feature type="transmembrane region" description="Helical" evidence="25">
    <location>
        <begin position="260"/>
        <end position="279"/>
    </location>
</feature>
<evidence type="ECO:0000256" key="8">
    <source>
        <dbReference type="ARBA" id="ARBA00044876"/>
    </source>
</evidence>
<evidence type="ECO:0000256" key="7">
    <source>
        <dbReference type="ARBA" id="ARBA00023228"/>
    </source>
</evidence>
<keyword evidence="5 25" id="KW-1133">Transmembrane helix</keyword>
<comment type="function">
    <text evidence="23">Lysosomal dipeptide uniporter that selectively exports lysine, arginine or histidine-containing dipeptides with a net positive charge from the lysosome lumen into the cytosol. Could play a role in a specific type of protein O-glycosylation indirectly regulating macrophages migration and tissue invasion. Also essential for liver homeostasis.</text>
</comment>
<evidence type="ECO:0000256" key="23">
    <source>
        <dbReference type="ARBA" id="ARBA00045709"/>
    </source>
</evidence>
<evidence type="ECO:0000256" key="24">
    <source>
        <dbReference type="ARBA" id="ARBA00046376"/>
    </source>
</evidence>
<dbReference type="PANTHER" id="PTHR23512:SF3">
    <property type="entry name" value="MAJOR FACILITATOR SUPERFAMILY DOMAIN-CONTAINING PROTEIN 1"/>
    <property type="match status" value="1"/>
</dbReference>
<dbReference type="InterPro" id="IPR020846">
    <property type="entry name" value="MFS_dom"/>
</dbReference>
<evidence type="ECO:0000256" key="9">
    <source>
        <dbReference type="ARBA" id="ARBA00044878"/>
    </source>
</evidence>
<evidence type="ECO:0000259" key="26">
    <source>
        <dbReference type="PROSITE" id="PS50850"/>
    </source>
</evidence>
<reference evidence="28" key="1">
    <citation type="journal article" date="2019" name="Int. J. Syst. Evol. Microbiol.">
        <title>The Global Catalogue of Microorganisms (GCM) 10K type strain sequencing project: providing services to taxonomists for standard genome sequencing and annotation.</title>
        <authorList>
            <consortium name="The Broad Institute Genomics Platform"/>
            <consortium name="The Broad Institute Genome Sequencing Center for Infectious Disease"/>
            <person name="Wu L."/>
            <person name="Ma J."/>
        </authorList>
    </citation>
    <scope>NUCLEOTIDE SEQUENCE [LARGE SCALE GENOMIC DNA]</scope>
    <source>
        <strain evidence="28">JCM 17705</strain>
    </source>
</reference>
<comment type="catalytic activity">
    <reaction evidence="13">
        <text>L-alpha-aminoacyl-L-lysine(out) = L-alpha-aminoacyl-L-lysine(in)</text>
        <dbReference type="Rhea" id="RHEA:79383"/>
        <dbReference type="ChEBI" id="CHEBI:229966"/>
    </reaction>
</comment>
<comment type="catalytic activity">
    <reaction evidence="9">
        <text>L-histidyl-glycine(out) = L-histidyl-glycine(in)</text>
        <dbReference type="Rhea" id="RHEA:79395"/>
        <dbReference type="ChEBI" id="CHEBI:229957"/>
    </reaction>
</comment>
<comment type="catalytic activity">
    <reaction evidence="16">
        <text>L-lysyl-L-lysine(out) = L-lysyl-L-lysine(in)</text>
        <dbReference type="Rhea" id="RHEA:79403"/>
        <dbReference type="ChEBI" id="CHEBI:229956"/>
    </reaction>
</comment>
<comment type="subunit">
    <text evidence="24">Homodimer. Interacts with lysosomal protein GLMP (via lumenal domain); the interaction starts while both proteins are still in the endoplasmic reticulum and is required for stabilization of MFSD1 in lysosomes but has no direct effect on its targeting to lysosomes or transporter activity.</text>
</comment>
<dbReference type="Gene3D" id="1.20.1250.20">
    <property type="entry name" value="MFS general substrate transporter like domains"/>
    <property type="match status" value="2"/>
</dbReference>
<feature type="transmembrane region" description="Helical" evidence="25">
    <location>
        <begin position="315"/>
        <end position="336"/>
    </location>
</feature>
<evidence type="ECO:0000256" key="25">
    <source>
        <dbReference type="SAM" id="Phobius"/>
    </source>
</evidence>
<dbReference type="InterPro" id="IPR036259">
    <property type="entry name" value="MFS_trans_sf"/>
</dbReference>
<dbReference type="InterPro" id="IPR011701">
    <property type="entry name" value="MFS"/>
</dbReference>
<evidence type="ECO:0000256" key="11">
    <source>
        <dbReference type="ARBA" id="ARBA00044884"/>
    </source>
</evidence>
<evidence type="ECO:0000313" key="27">
    <source>
        <dbReference type="EMBL" id="GAA4318175.1"/>
    </source>
</evidence>
<comment type="similarity">
    <text evidence="2">Belongs to the major facilitator superfamily.</text>
</comment>
<feature type="transmembrane region" description="Helical" evidence="25">
    <location>
        <begin position="87"/>
        <end position="107"/>
    </location>
</feature>
<evidence type="ECO:0000256" key="5">
    <source>
        <dbReference type="ARBA" id="ARBA00022989"/>
    </source>
</evidence>
<evidence type="ECO:0000256" key="3">
    <source>
        <dbReference type="ARBA" id="ARBA00022448"/>
    </source>
</evidence>
<evidence type="ECO:0000256" key="19">
    <source>
        <dbReference type="ARBA" id="ARBA00044919"/>
    </source>
</evidence>
<evidence type="ECO:0000256" key="21">
    <source>
        <dbReference type="ARBA" id="ARBA00044985"/>
    </source>
</evidence>
<comment type="catalytic activity">
    <reaction evidence="11">
        <text>L-alpha-aminoacyl-L-histidine(out) = L-alpha-aminoacyl-L-histidine(in)</text>
        <dbReference type="Rhea" id="RHEA:79375"/>
        <dbReference type="ChEBI" id="CHEBI:229967"/>
    </reaction>
</comment>
<evidence type="ECO:0000256" key="17">
    <source>
        <dbReference type="ARBA" id="ARBA00044903"/>
    </source>
</evidence>
<accession>A0ABP8G617</accession>
<feature type="transmembrane region" description="Helical" evidence="25">
    <location>
        <begin position="113"/>
        <end position="132"/>
    </location>
</feature>
<keyword evidence="4 25" id="KW-0812">Transmembrane</keyword>
<dbReference type="SUPFAM" id="SSF103473">
    <property type="entry name" value="MFS general substrate transporter"/>
    <property type="match status" value="1"/>
</dbReference>
<evidence type="ECO:0000256" key="22">
    <source>
        <dbReference type="ARBA" id="ARBA00045018"/>
    </source>
</evidence>
<dbReference type="RefSeq" id="WP_345210520.1">
    <property type="nucleotide sequence ID" value="NZ_BAABFT010000003.1"/>
</dbReference>
<comment type="catalytic activity">
    <reaction evidence="18">
        <text>L-histidyl-L-alpha-amino acid(out) = L-histidyl-L-alpha-amino acid(in)</text>
        <dbReference type="Rhea" id="RHEA:79379"/>
        <dbReference type="ChEBI" id="CHEBI:229964"/>
    </reaction>
</comment>
<evidence type="ECO:0000256" key="4">
    <source>
        <dbReference type="ARBA" id="ARBA00022692"/>
    </source>
</evidence>
<comment type="catalytic activity">
    <reaction evidence="10">
        <text>L-alpha-aminoacyl-L-arginine(out) = L-alpha-aminoacyl-L-arginine(in)</text>
        <dbReference type="Rhea" id="RHEA:79367"/>
        <dbReference type="ChEBI" id="CHEBI:229968"/>
    </reaction>
</comment>
<feature type="transmembrane region" description="Helical" evidence="25">
    <location>
        <begin position="174"/>
        <end position="193"/>
    </location>
</feature>
<feature type="transmembrane region" description="Helical" evidence="25">
    <location>
        <begin position="291"/>
        <end position="309"/>
    </location>
</feature>
<comment type="catalytic activity">
    <reaction evidence="12">
        <text>L-lysyl-L-alpha-amino acid(out) = L-lysyl-L-alpha-amino acid(in)</text>
        <dbReference type="Rhea" id="RHEA:79387"/>
        <dbReference type="ChEBI" id="CHEBI:229965"/>
    </reaction>
</comment>
<comment type="catalytic activity">
    <reaction evidence="17">
        <text>L-arginyl-glycine(out) = L-arginyl-glycine(in)</text>
        <dbReference type="Rhea" id="RHEA:79391"/>
        <dbReference type="ChEBI" id="CHEBI:229955"/>
    </reaction>
</comment>
<dbReference type="Pfam" id="PF07690">
    <property type="entry name" value="MFS_1"/>
    <property type="match status" value="1"/>
</dbReference>
<dbReference type="CDD" id="cd06174">
    <property type="entry name" value="MFS"/>
    <property type="match status" value="1"/>
</dbReference>
<evidence type="ECO:0000256" key="15">
    <source>
        <dbReference type="ARBA" id="ARBA00044899"/>
    </source>
</evidence>
<feature type="transmembrane region" description="Helical" evidence="25">
    <location>
        <begin position="388"/>
        <end position="406"/>
    </location>
</feature>
<comment type="subcellular location">
    <subcellularLocation>
        <location evidence="1">Lysosome membrane</location>
        <topology evidence="1">Multi-pass membrane protein</topology>
    </subcellularLocation>
</comment>
<name>A0ABP8G617_9SPHI</name>
<feature type="transmembrane region" description="Helical" evidence="25">
    <location>
        <begin position="17"/>
        <end position="34"/>
    </location>
</feature>
<gene>
    <name evidence="27" type="ORF">GCM10023149_16140</name>
</gene>
<feature type="transmembrane region" description="Helical" evidence="25">
    <location>
        <begin position="224"/>
        <end position="248"/>
    </location>
</feature>
<evidence type="ECO:0000256" key="14">
    <source>
        <dbReference type="ARBA" id="ARBA00044898"/>
    </source>
</evidence>
<feature type="domain" description="Major facilitator superfamily (MFS) profile" evidence="26">
    <location>
        <begin position="16"/>
        <end position="415"/>
    </location>
</feature>
<feature type="transmembrane region" description="Helical" evidence="25">
    <location>
        <begin position="139"/>
        <end position="162"/>
    </location>
</feature>
<protein>
    <recommendedName>
        <fullName evidence="21">Lysosomal dipeptide transporter MFSD1</fullName>
    </recommendedName>
    <alternativeName>
        <fullName evidence="22">Major facilitator superfamily domain-containing protein 1</fullName>
    </alternativeName>
</protein>
<comment type="catalytic activity">
    <reaction evidence="19">
        <text>L-alanyl-L-lysine(out) = L-alanyl-L-lysine(in)</text>
        <dbReference type="Rhea" id="RHEA:79415"/>
        <dbReference type="ChEBI" id="CHEBI:192470"/>
    </reaction>
</comment>
<evidence type="ECO:0000313" key="28">
    <source>
        <dbReference type="Proteomes" id="UP001500582"/>
    </source>
</evidence>
<keyword evidence="28" id="KW-1185">Reference proteome</keyword>
<evidence type="ECO:0000256" key="2">
    <source>
        <dbReference type="ARBA" id="ARBA00008335"/>
    </source>
</evidence>
<evidence type="ECO:0000256" key="1">
    <source>
        <dbReference type="ARBA" id="ARBA00004155"/>
    </source>
</evidence>
<comment type="catalytic activity">
    <reaction evidence="15">
        <text>L-arginyl-L-alpha-amino acid(out) = L-arginyl-L-alpha-amino acid(in)</text>
        <dbReference type="Rhea" id="RHEA:79371"/>
        <dbReference type="ChEBI" id="CHEBI:84315"/>
    </reaction>
</comment>
<evidence type="ECO:0000256" key="20">
    <source>
        <dbReference type="ARBA" id="ARBA00044924"/>
    </source>
</evidence>
<proteinExistence type="inferred from homology"/>
<organism evidence="27 28">
    <name type="scientific">Mucilaginibacter gynuensis</name>
    <dbReference type="NCBI Taxonomy" id="1302236"/>
    <lineage>
        <taxon>Bacteria</taxon>
        <taxon>Pseudomonadati</taxon>
        <taxon>Bacteroidota</taxon>
        <taxon>Sphingobacteriia</taxon>
        <taxon>Sphingobacteriales</taxon>
        <taxon>Sphingobacteriaceae</taxon>
        <taxon>Mucilaginibacter</taxon>
    </lineage>
</organism>
<keyword evidence="3" id="KW-0813">Transport</keyword>
<comment type="catalytic activity">
    <reaction evidence="14">
        <text>L-aspartyl-L-lysine(out) = L-aspartyl-L-lysine(in)</text>
        <dbReference type="Rhea" id="RHEA:79411"/>
        <dbReference type="ChEBI" id="CHEBI:229953"/>
    </reaction>
</comment>
<feature type="transmembrane region" description="Helical" evidence="25">
    <location>
        <begin position="54"/>
        <end position="75"/>
    </location>
</feature>
<feature type="transmembrane region" description="Helical" evidence="25">
    <location>
        <begin position="348"/>
        <end position="368"/>
    </location>
</feature>
<comment type="caution">
    <text evidence="27">The sequence shown here is derived from an EMBL/GenBank/DDBJ whole genome shotgun (WGS) entry which is preliminary data.</text>
</comment>
<evidence type="ECO:0000256" key="6">
    <source>
        <dbReference type="ARBA" id="ARBA00023136"/>
    </source>
</evidence>
<evidence type="ECO:0000256" key="10">
    <source>
        <dbReference type="ARBA" id="ARBA00044881"/>
    </source>
</evidence>
<keyword evidence="6 25" id="KW-0472">Membrane</keyword>
<evidence type="ECO:0000256" key="16">
    <source>
        <dbReference type="ARBA" id="ARBA00044900"/>
    </source>
</evidence>
<dbReference type="InterPro" id="IPR052187">
    <property type="entry name" value="MFSD1"/>
</dbReference>
<evidence type="ECO:0000256" key="13">
    <source>
        <dbReference type="ARBA" id="ARBA00044893"/>
    </source>
</evidence>
<dbReference type="PANTHER" id="PTHR23512">
    <property type="entry name" value="MAJOR FACILITATOR SUPERFAMILY DOMAIN-CONTAINING PROTEIN 1"/>
    <property type="match status" value="1"/>
</dbReference>
<dbReference type="Proteomes" id="UP001500582">
    <property type="component" value="Unassembled WGS sequence"/>
</dbReference>
<evidence type="ECO:0000256" key="12">
    <source>
        <dbReference type="ARBA" id="ARBA00044891"/>
    </source>
</evidence>
<sequence length="418" mass="44474">MKTNLTSTNVTGIERKFIIAWVFGLLFYFLEYVVRSSPAVMITELGKVFHTDQLGTSTILGTYYYTYAATSLIAGITLDRYGARSPIAIGTGILAIGCILFAVPLVITGDIARMLQGAGSAFAFTGCVYLASHGFGAKYIATAIGATQCLGMLGGSAGQFVVGPLIHNGLNTNIFWIGIGIMCGIVAIALFVITPRETALPQAGSGRVSIIGPYKIVFQNLQSYLSGLLSGLLFAPTTIFAMTWGVAFFQHDRGNSYGEAVLICSMVPMGWVVGCPLLGWISDRMKRRKPVLSGGIVLMLFSLAQLIFFPQVLPASLSMFIFGVASGAAMIPYTIIKEANPDHVKGSATGAINFLTFSITAFLGPVFASKYGKDLLTAGDPVLHFQHAGSFLLIILGIALIASFIIKETGTAKTIEHE</sequence>
<comment type="catalytic activity">
    <reaction evidence="8">
        <text>L-lysyl-L-alanine(out) = L-lysyl-L-alanine(in)</text>
        <dbReference type="Rhea" id="RHEA:79399"/>
        <dbReference type="ChEBI" id="CHEBI:229954"/>
    </reaction>
</comment>